<evidence type="ECO:0008006" key="4">
    <source>
        <dbReference type="Google" id="ProtNLM"/>
    </source>
</evidence>
<protein>
    <recommendedName>
        <fullName evidence="4">DUF397 domain-containing protein</fullName>
    </recommendedName>
</protein>
<comment type="caution">
    <text evidence="2">The sequence shown here is derived from an EMBL/GenBank/DDBJ whole genome shotgun (WGS) entry which is preliminary data.</text>
</comment>
<dbReference type="EMBL" id="BAAAYV010000005">
    <property type="protein sequence ID" value="GAA3651096.1"/>
    <property type="molecule type" value="Genomic_DNA"/>
</dbReference>
<name>A0ABP7B6I6_9MICO</name>
<gene>
    <name evidence="2" type="ORF">GCM10022202_08420</name>
</gene>
<evidence type="ECO:0000256" key="1">
    <source>
        <dbReference type="SAM" id="MobiDB-lite"/>
    </source>
</evidence>
<keyword evidence="3" id="KW-1185">Reference proteome</keyword>
<reference evidence="3" key="1">
    <citation type="journal article" date="2019" name="Int. J. Syst. Evol. Microbiol.">
        <title>The Global Catalogue of Microorganisms (GCM) 10K type strain sequencing project: providing services to taxonomists for standard genome sequencing and annotation.</title>
        <authorList>
            <consortium name="The Broad Institute Genomics Platform"/>
            <consortium name="The Broad Institute Genome Sequencing Center for Infectious Disease"/>
            <person name="Wu L."/>
            <person name="Ma J."/>
        </authorList>
    </citation>
    <scope>NUCLEOTIDE SEQUENCE [LARGE SCALE GENOMIC DNA]</scope>
    <source>
        <strain evidence="3">JCM 16546</strain>
    </source>
</reference>
<accession>A0ABP7B6I6</accession>
<organism evidence="2 3">
    <name type="scientific">Microbacterium marinilacus</name>
    <dbReference type="NCBI Taxonomy" id="415209"/>
    <lineage>
        <taxon>Bacteria</taxon>
        <taxon>Bacillati</taxon>
        <taxon>Actinomycetota</taxon>
        <taxon>Actinomycetes</taxon>
        <taxon>Micrococcales</taxon>
        <taxon>Microbacteriaceae</taxon>
        <taxon>Microbacterium</taxon>
    </lineage>
</organism>
<dbReference type="Proteomes" id="UP001410795">
    <property type="component" value="Unassembled WGS sequence"/>
</dbReference>
<sequence length="67" mass="7189">MDARSSDILSPNSWENGEITREDMGRGGDACVTASRESFRADHSAFVISSYSGTEFQPNSTLSTAAL</sequence>
<proteinExistence type="predicted"/>
<evidence type="ECO:0000313" key="2">
    <source>
        <dbReference type="EMBL" id="GAA3651096.1"/>
    </source>
</evidence>
<feature type="region of interest" description="Disordered" evidence="1">
    <location>
        <begin position="1"/>
        <end position="30"/>
    </location>
</feature>
<evidence type="ECO:0000313" key="3">
    <source>
        <dbReference type="Proteomes" id="UP001410795"/>
    </source>
</evidence>